<keyword evidence="7 11" id="KW-0418">Kinase</keyword>
<dbReference type="CDD" id="cd01170">
    <property type="entry name" value="THZ_kinase"/>
    <property type="match status" value="1"/>
</dbReference>
<protein>
    <recommendedName>
        <fullName evidence="11">Hydroxyethylthiazole kinase</fullName>
        <ecNumber evidence="11">2.7.1.50</ecNumber>
    </recommendedName>
    <alternativeName>
        <fullName evidence="11">4-methyl-5-beta-hydroxyethylthiazole kinase</fullName>
        <shortName evidence="11">TH kinase</shortName>
        <shortName evidence="11">Thz kinase</shortName>
    </alternativeName>
</protein>
<evidence type="ECO:0000256" key="4">
    <source>
        <dbReference type="ARBA" id="ARBA00022679"/>
    </source>
</evidence>
<dbReference type="PIRSF" id="PIRSF000513">
    <property type="entry name" value="Thz_kinase"/>
    <property type="match status" value="1"/>
</dbReference>
<comment type="similarity">
    <text evidence="11">Belongs to the Thz kinase family.</text>
</comment>
<evidence type="ECO:0000256" key="8">
    <source>
        <dbReference type="ARBA" id="ARBA00022840"/>
    </source>
</evidence>
<keyword evidence="4 11" id="KW-0808">Transferase</keyword>
<keyword evidence="8 11" id="KW-0067">ATP-binding</keyword>
<dbReference type="PRINTS" id="PR01099">
    <property type="entry name" value="HYETHTZKNASE"/>
</dbReference>
<dbReference type="UniPathway" id="UPA00060">
    <property type="reaction ID" value="UER00139"/>
</dbReference>
<keyword evidence="9 11" id="KW-0460">Magnesium</keyword>
<dbReference type="OMA" id="KRPLVHN"/>
<proteinExistence type="inferred from homology"/>
<evidence type="ECO:0000256" key="6">
    <source>
        <dbReference type="ARBA" id="ARBA00022741"/>
    </source>
</evidence>
<dbReference type="SMR" id="A0A248LM41"/>
<dbReference type="InterPro" id="IPR029056">
    <property type="entry name" value="Ribokinase-like"/>
</dbReference>
<comment type="cofactor">
    <cofactor evidence="2 11">
        <name>Mg(2+)</name>
        <dbReference type="ChEBI" id="CHEBI:18420"/>
    </cofactor>
</comment>
<evidence type="ECO:0000256" key="2">
    <source>
        <dbReference type="ARBA" id="ARBA00001946"/>
    </source>
</evidence>
<dbReference type="GO" id="GO:0004417">
    <property type="term" value="F:hydroxyethylthiazole kinase activity"/>
    <property type="evidence" value="ECO:0007669"/>
    <property type="project" value="UniProtKB-UniRule"/>
</dbReference>
<keyword evidence="10 11" id="KW-0784">Thiamine biosynthesis</keyword>
<dbReference type="EMBL" id="CP022115">
    <property type="protein sequence ID" value="ASJ25524.1"/>
    <property type="molecule type" value="Genomic_DNA"/>
</dbReference>
<dbReference type="OrthoDB" id="8909021at2"/>
<organism evidence="12 13">
    <name type="scientific">Laribacter hongkongensis</name>
    <dbReference type="NCBI Taxonomy" id="168471"/>
    <lineage>
        <taxon>Bacteria</taxon>
        <taxon>Pseudomonadati</taxon>
        <taxon>Pseudomonadota</taxon>
        <taxon>Betaproteobacteria</taxon>
        <taxon>Neisseriales</taxon>
        <taxon>Aquaspirillaceae</taxon>
        <taxon>Laribacter</taxon>
    </lineage>
</organism>
<dbReference type="Gene3D" id="3.40.1190.20">
    <property type="match status" value="1"/>
</dbReference>
<dbReference type="GO" id="GO:0005524">
    <property type="term" value="F:ATP binding"/>
    <property type="evidence" value="ECO:0007669"/>
    <property type="project" value="UniProtKB-UniRule"/>
</dbReference>
<evidence type="ECO:0000256" key="7">
    <source>
        <dbReference type="ARBA" id="ARBA00022777"/>
    </source>
</evidence>
<comment type="pathway">
    <text evidence="3 11">Cofactor biosynthesis; thiamine diphosphate biosynthesis; 4-methyl-5-(2-phosphoethyl)-thiazole from 5-(2-hydroxyethyl)-4-methylthiazole: step 1/1.</text>
</comment>
<evidence type="ECO:0000256" key="9">
    <source>
        <dbReference type="ARBA" id="ARBA00022842"/>
    </source>
</evidence>
<dbReference type="RefSeq" id="WP_012698107.1">
    <property type="nucleotide sequence ID" value="NZ_CP022115.1"/>
</dbReference>
<evidence type="ECO:0000256" key="1">
    <source>
        <dbReference type="ARBA" id="ARBA00001771"/>
    </source>
</evidence>
<feature type="binding site" evidence="11">
    <location>
        <position position="125"/>
    </location>
    <ligand>
        <name>ATP</name>
        <dbReference type="ChEBI" id="CHEBI:30616"/>
    </ligand>
</feature>
<sequence>MSDLLPLPPAAIRLPDLVRQHPPLVHCLTNQVVSQFTANVLLAAGAAPAMVIAREEAGDFARMASAVLVNVGTLTPVQADAMRVAVAAALEAGTPWTLDPVAVGALAFRTQFCRELLSQRPTAIRGNPAEILALAGEASRGRGVDSLDDSTVALAAARRLADATGAVVAVTGATDFITDGERVIALAGGHPLLQQVTGTGCSLSALVAAMTAMTDDPLSGAAVACALMKLAGERAADKAAGPGSFAVHLLDEIAALTPADLAQRWPA</sequence>
<dbReference type="GO" id="GO:0000287">
    <property type="term" value="F:magnesium ion binding"/>
    <property type="evidence" value="ECO:0007669"/>
    <property type="project" value="UniProtKB-UniRule"/>
</dbReference>
<evidence type="ECO:0000256" key="3">
    <source>
        <dbReference type="ARBA" id="ARBA00004868"/>
    </source>
</evidence>
<dbReference type="GO" id="GO:0009228">
    <property type="term" value="P:thiamine biosynthetic process"/>
    <property type="evidence" value="ECO:0007669"/>
    <property type="project" value="UniProtKB-KW"/>
</dbReference>
<dbReference type="NCBIfam" id="NF006830">
    <property type="entry name" value="PRK09355.1"/>
    <property type="match status" value="1"/>
</dbReference>
<dbReference type="InterPro" id="IPR000417">
    <property type="entry name" value="Hyethyz_kinase"/>
</dbReference>
<dbReference type="NCBIfam" id="TIGR00694">
    <property type="entry name" value="thiM"/>
    <property type="match status" value="1"/>
</dbReference>
<evidence type="ECO:0000256" key="5">
    <source>
        <dbReference type="ARBA" id="ARBA00022723"/>
    </source>
</evidence>
<dbReference type="SUPFAM" id="SSF53613">
    <property type="entry name" value="Ribokinase-like"/>
    <property type="match status" value="1"/>
</dbReference>
<dbReference type="HAMAP" id="MF_00228">
    <property type="entry name" value="Thz_kinase"/>
    <property type="match status" value="1"/>
</dbReference>
<dbReference type="AlphaFoldDB" id="A0A248LM41"/>
<evidence type="ECO:0000313" key="13">
    <source>
        <dbReference type="Proteomes" id="UP000197424"/>
    </source>
</evidence>
<accession>A0A248LM41</accession>
<feature type="binding site" evidence="11">
    <location>
        <position position="198"/>
    </location>
    <ligand>
        <name>substrate</name>
    </ligand>
</feature>
<dbReference type="GO" id="GO:0009229">
    <property type="term" value="P:thiamine diphosphate biosynthetic process"/>
    <property type="evidence" value="ECO:0007669"/>
    <property type="project" value="UniProtKB-UniRule"/>
</dbReference>
<reference evidence="13" key="1">
    <citation type="submission" date="2017-06" db="EMBL/GenBank/DDBJ databases">
        <title>Whole genome sequence of Laribacter hongkongensis LHGZ1.</title>
        <authorList>
            <person name="Chen D."/>
            <person name="Wu H."/>
            <person name="Chen J."/>
        </authorList>
    </citation>
    <scope>NUCLEOTIDE SEQUENCE [LARGE SCALE GENOMIC DNA]</scope>
    <source>
        <strain evidence="13">LHGZ1</strain>
    </source>
</reference>
<keyword evidence="5 11" id="KW-0479">Metal-binding</keyword>
<evidence type="ECO:0000313" key="12">
    <source>
        <dbReference type="EMBL" id="ASJ25524.1"/>
    </source>
</evidence>
<dbReference type="Proteomes" id="UP000197424">
    <property type="component" value="Chromosome"/>
</dbReference>
<evidence type="ECO:0000256" key="11">
    <source>
        <dbReference type="HAMAP-Rule" id="MF_00228"/>
    </source>
</evidence>
<dbReference type="Pfam" id="PF02110">
    <property type="entry name" value="HK"/>
    <property type="match status" value="1"/>
</dbReference>
<dbReference type="EC" id="2.7.1.50" evidence="11"/>
<comment type="catalytic activity">
    <reaction evidence="1 11">
        <text>5-(2-hydroxyethyl)-4-methylthiazole + ATP = 4-methyl-5-(2-phosphooxyethyl)-thiazole + ADP + H(+)</text>
        <dbReference type="Rhea" id="RHEA:24212"/>
        <dbReference type="ChEBI" id="CHEBI:15378"/>
        <dbReference type="ChEBI" id="CHEBI:17957"/>
        <dbReference type="ChEBI" id="CHEBI:30616"/>
        <dbReference type="ChEBI" id="CHEBI:58296"/>
        <dbReference type="ChEBI" id="CHEBI:456216"/>
        <dbReference type="EC" id="2.7.1.50"/>
    </reaction>
</comment>
<feature type="binding site" evidence="11">
    <location>
        <position position="50"/>
    </location>
    <ligand>
        <name>substrate</name>
    </ligand>
</feature>
<feature type="binding site" evidence="11">
    <location>
        <position position="171"/>
    </location>
    <ligand>
        <name>ATP</name>
        <dbReference type="ChEBI" id="CHEBI:30616"/>
    </ligand>
</feature>
<keyword evidence="6 11" id="KW-0547">Nucleotide-binding</keyword>
<gene>
    <name evidence="11" type="primary">thiM</name>
    <name evidence="12" type="ORF">LHGZ1_2693</name>
</gene>
<evidence type="ECO:0000256" key="10">
    <source>
        <dbReference type="ARBA" id="ARBA00022977"/>
    </source>
</evidence>
<name>A0A248LM41_9NEIS</name>
<comment type="function">
    <text evidence="11">Catalyzes the phosphorylation of the hydroxyl group of 4-methyl-5-beta-hydroxyethylthiazole (THZ).</text>
</comment>